<feature type="region of interest" description="Disordered" evidence="1">
    <location>
        <begin position="336"/>
        <end position="361"/>
    </location>
</feature>
<comment type="caution">
    <text evidence="2">The sequence shown here is derived from an EMBL/GenBank/DDBJ whole genome shotgun (WGS) entry which is preliminary data.</text>
</comment>
<proteinExistence type="predicted"/>
<protein>
    <submittedName>
        <fullName evidence="2">Uncharacterized protein</fullName>
    </submittedName>
</protein>
<sequence>MLVAISTMNDHNVGLSRIKPKSHLQLGTRQLEKVNAKQSNSILVKYDWVLEESNSYWLSRCAIGKLRPLKQLPNVAKGFYLQGLILVNVKSPEGDLVFLSGLEKVDNEDILASDDKWWSDMVVSIQKWDSSCIFKKDTMQWSEGELEVIGGGVSSEGARKDVSARGRGKDGYSRDEDQCALLNGNNLEGTHQVMEMVLLENNANSVTKSMPLGKMKVVWLSHELKSLPVGIRGQSWNPKIGGRRGAPIGTLSRKVRAVLTPVHEINSSLSDLFALEFCAGPCVSLSLPHRVGATDFNFYFLRTLSQSQWCHSSGPCMVFFNLTIPTHHTSAHVSQHLPVPHTHTDTPKSLMRIPKSNSTFT</sequence>
<organism evidence="2 3">
    <name type="scientific">Psophocarpus tetragonolobus</name>
    <name type="common">Winged bean</name>
    <name type="synonym">Dolichos tetragonolobus</name>
    <dbReference type="NCBI Taxonomy" id="3891"/>
    <lineage>
        <taxon>Eukaryota</taxon>
        <taxon>Viridiplantae</taxon>
        <taxon>Streptophyta</taxon>
        <taxon>Embryophyta</taxon>
        <taxon>Tracheophyta</taxon>
        <taxon>Spermatophyta</taxon>
        <taxon>Magnoliopsida</taxon>
        <taxon>eudicotyledons</taxon>
        <taxon>Gunneridae</taxon>
        <taxon>Pentapetalae</taxon>
        <taxon>rosids</taxon>
        <taxon>fabids</taxon>
        <taxon>Fabales</taxon>
        <taxon>Fabaceae</taxon>
        <taxon>Papilionoideae</taxon>
        <taxon>50 kb inversion clade</taxon>
        <taxon>NPAAA clade</taxon>
        <taxon>indigoferoid/millettioid clade</taxon>
        <taxon>Phaseoleae</taxon>
        <taxon>Psophocarpus</taxon>
    </lineage>
</organism>
<accession>A0AAN9RY83</accession>
<evidence type="ECO:0000313" key="2">
    <source>
        <dbReference type="EMBL" id="KAK7385583.1"/>
    </source>
</evidence>
<dbReference type="EMBL" id="JAYMYS010000008">
    <property type="protein sequence ID" value="KAK7385583.1"/>
    <property type="molecule type" value="Genomic_DNA"/>
</dbReference>
<reference evidence="2 3" key="1">
    <citation type="submission" date="2024-01" db="EMBL/GenBank/DDBJ databases">
        <title>The genomes of 5 underutilized Papilionoideae crops provide insights into root nodulation and disease resistanc.</title>
        <authorList>
            <person name="Jiang F."/>
        </authorList>
    </citation>
    <scope>NUCLEOTIDE SEQUENCE [LARGE SCALE GENOMIC DNA]</scope>
    <source>
        <strain evidence="2">DUOXIRENSHENG_FW03</strain>
        <tissue evidence="2">Leaves</tissue>
    </source>
</reference>
<gene>
    <name evidence="2" type="ORF">VNO78_31309</name>
</gene>
<evidence type="ECO:0000313" key="3">
    <source>
        <dbReference type="Proteomes" id="UP001386955"/>
    </source>
</evidence>
<name>A0AAN9RY83_PSOTE</name>
<dbReference type="AlphaFoldDB" id="A0AAN9RY83"/>
<evidence type="ECO:0000256" key="1">
    <source>
        <dbReference type="SAM" id="MobiDB-lite"/>
    </source>
</evidence>
<keyword evidence="3" id="KW-1185">Reference proteome</keyword>
<dbReference type="Proteomes" id="UP001386955">
    <property type="component" value="Unassembled WGS sequence"/>
</dbReference>